<dbReference type="PANTHER" id="PTHR24291:SF201">
    <property type="entry name" value="CYTOCHROME P450, FAMILY 4, SUBFAMILY B, POLYPEPTIDE 7"/>
    <property type="match status" value="1"/>
</dbReference>
<dbReference type="GO" id="GO:0004497">
    <property type="term" value="F:monooxygenase activity"/>
    <property type="evidence" value="ECO:0007669"/>
    <property type="project" value="UniProtKB-KW"/>
</dbReference>
<reference evidence="7" key="1">
    <citation type="submission" date="2025-08" db="UniProtKB">
        <authorList>
            <consortium name="Ensembl"/>
        </authorList>
    </citation>
    <scope>IDENTIFICATION</scope>
</reference>
<name>A0A8D2M163_ZONAL</name>
<proteinExistence type="inferred from homology"/>
<evidence type="ECO:0000256" key="1">
    <source>
        <dbReference type="ARBA" id="ARBA00010617"/>
    </source>
</evidence>
<dbReference type="SUPFAM" id="SSF48264">
    <property type="entry name" value="Cytochrome P450"/>
    <property type="match status" value="1"/>
</dbReference>
<dbReference type="GO" id="GO:0005506">
    <property type="term" value="F:iron ion binding"/>
    <property type="evidence" value="ECO:0007669"/>
    <property type="project" value="InterPro"/>
</dbReference>
<sequence>MASLLDNITRPSAAILQLSVLFGVTFVLLKVLQFYWERKKLIKALEAFPGPPKHWLYGHNRLLKSENFLHQVVSWGEEYPHAFPRWFGPILPSIIIHHPEYAKTILGRAGKGLLILEGSKWFQHRKMITPAFHYDVLKSYVTLMSESVKVMLVKIPTPATFTFQHDSHYYIRAVFDLSYLLSDRIRNIPFKIAFYNFTHNGRAFQDACKLAHTHTDQVIKERKMLLSNEKELEKIQKKKHLDFLDILLCSKDENGVGLSDEDLRAEVDTFMFEGHDTTASGISWLFYCMSLHPEHQQRCREEIQGILGDRDTIEWEDLGKMTYTTMCIKESLRLFPPVPGVSRELSKPVTFPDGRSLPAGLIFAIHRNRDVWEDPEVFDPLRFSPEKSAQRHSHAFLPFSAGSRNCIGQQFAMNELKVALALTLQRFELYPDPSKLPIMIPQIVLRSSNGIHLGKPP</sequence>
<evidence type="ECO:0008006" key="9">
    <source>
        <dbReference type="Google" id="ProtNLM"/>
    </source>
</evidence>
<dbReference type="GO" id="GO:0020037">
    <property type="term" value="F:heme binding"/>
    <property type="evidence" value="ECO:0007669"/>
    <property type="project" value="InterPro"/>
</dbReference>
<comment type="cofactor">
    <cofactor evidence="4">
        <name>heme</name>
        <dbReference type="ChEBI" id="CHEBI:30413"/>
    </cofactor>
</comment>
<evidence type="ECO:0000313" key="8">
    <source>
        <dbReference type="Proteomes" id="UP000694413"/>
    </source>
</evidence>
<dbReference type="InterPro" id="IPR050196">
    <property type="entry name" value="Cytochrome_P450_Monoox"/>
</dbReference>
<evidence type="ECO:0000256" key="2">
    <source>
        <dbReference type="ARBA" id="ARBA00022617"/>
    </source>
</evidence>
<evidence type="ECO:0000256" key="3">
    <source>
        <dbReference type="ARBA" id="ARBA00023004"/>
    </source>
</evidence>
<keyword evidence="2 4" id="KW-0349">Heme</keyword>
<keyword evidence="4 5" id="KW-0479">Metal-binding</keyword>
<keyword evidence="3 4" id="KW-0408">Iron</keyword>
<keyword evidence="8" id="KW-1185">Reference proteome</keyword>
<dbReference type="Proteomes" id="UP000694413">
    <property type="component" value="Unassembled WGS sequence"/>
</dbReference>
<feature type="transmembrane region" description="Helical" evidence="6">
    <location>
        <begin position="12"/>
        <end position="32"/>
    </location>
</feature>
<keyword evidence="6" id="KW-1133">Transmembrane helix</keyword>
<dbReference type="PROSITE" id="PS00086">
    <property type="entry name" value="CYTOCHROME_P450"/>
    <property type="match status" value="1"/>
</dbReference>
<dbReference type="Gene3D" id="1.10.630.10">
    <property type="entry name" value="Cytochrome P450"/>
    <property type="match status" value="1"/>
</dbReference>
<keyword evidence="6" id="KW-0812">Transmembrane</keyword>
<comment type="similarity">
    <text evidence="1 5">Belongs to the cytochrome P450 family.</text>
</comment>
<dbReference type="InterPro" id="IPR036396">
    <property type="entry name" value="Cyt_P450_sf"/>
</dbReference>
<keyword evidence="6" id="KW-0472">Membrane</keyword>
<dbReference type="InterPro" id="IPR002401">
    <property type="entry name" value="Cyt_P450_E_grp-I"/>
</dbReference>
<evidence type="ECO:0000256" key="5">
    <source>
        <dbReference type="RuleBase" id="RU000461"/>
    </source>
</evidence>
<dbReference type="GO" id="GO:0016705">
    <property type="term" value="F:oxidoreductase activity, acting on paired donors, with incorporation or reduction of molecular oxygen"/>
    <property type="evidence" value="ECO:0007669"/>
    <property type="project" value="InterPro"/>
</dbReference>
<accession>A0A8D2M163</accession>
<dbReference type="PRINTS" id="PR00463">
    <property type="entry name" value="EP450I"/>
</dbReference>
<gene>
    <name evidence="7" type="primary">LOC102069505</name>
</gene>
<keyword evidence="5" id="KW-0503">Monooxygenase</keyword>
<keyword evidence="5" id="KW-0560">Oxidoreductase</keyword>
<dbReference type="PRINTS" id="PR00385">
    <property type="entry name" value="P450"/>
</dbReference>
<dbReference type="Ensembl" id="ENSZALT00000002607.1">
    <property type="protein sequence ID" value="ENSZALP00000001513.1"/>
    <property type="gene ID" value="ENSZALG00000001407.1"/>
</dbReference>
<feature type="binding site" description="axial binding residue" evidence="4">
    <location>
        <position position="406"/>
    </location>
    <ligand>
        <name>heme</name>
        <dbReference type="ChEBI" id="CHEBI:30413"/>
    </ligand>
    <ligandPart>
        <name>Fe</name>
        <dbReference type="ChEBI" id="CHEBI:18248"/>
    </ligandPart>
</feature>
<protein>
    <recommendedName>
        <fullName evidence="9">CP4B1 protein</fullName>
    </recommendedName>
</protein>
<dbReference type="PANTHER" id="PTHR24291">
    <property type="entry name" value="CYTOCHROME P450 FAMILY 4"/>
    <property type="match status" value="1"/>
</dbReference>
<reference evidence="7" key="2">
    <citation type="submission" date="2025-09" db="UniProtKB">
        <authorList>
            <consortium name="Ensembl"/>
        </authorList>
    </citation>
    <scope>IDENTIFICATION</scope>
</reference>
<organism evidence="7 8">
    <name type="scientific">Zonotrichia albicollis</name>
    <name type="common">White-throated sparrow</name>
    <name type="synonym">Fringilla albicollis</name>
    <dbReference type="NCBI Taxonomy" id="44394"/>
    <lineage>
        <taxon>Eukaryota</taxon>
        <taxon>Metazoa</taxon>
        <taxon>Chordata</taxon>
        <taxon>Craniata</taxon>
        <taxon>Vertebrata</taxon>
        <taxon>Euteleostomi</taxon>
        <taxon>Archelosauria</taxon>
        <taxon>Archosauria</taxon>
        <taxon>Dinosauria</taxon>
        <taxon>Saurischia</taxon>
        <taxon>Theropoda</taxon>
        <taxon>Coelurosauria</taxon>
        <taxon>Aves</taxon>
        <taxon>Neognathae</taxon>
        <taxon>Neoaves</taxon>
        <taxon>Telluraves</taxon>
        <taxon>Australaves</taxon>
        <taxon>Passeriformes</taxon>
        <taxon>Passerellidae</taxon>
        <taxon>Zonotrichia</taxon>
    </lineage>
</organism>
<dbReference type="Pfam" id="PF00067">
    <property type="entry name" value="p450"/>
    <property type="match status" value="2"/>
</dbReference>
<dbReference type="InterPro" id="IPR001128">
    <property type="entry name" value="Cyt_P450"/>
</dbReference>
<evidence type="ECO:0000313" key="7">
    <source>
        <dbReference type="Ensembl" id="ENSZALP00000001513.1"/>
    </source>
</evidence>
<evidence type="ECO:0000256" key="4">
    <source>
        <dbReference type="PIRSR" id="PIRSR602401-1"/>
    </source>
</evidence>
<evidence type="ECO:0000256" key="6">
    <source>
        <dbReference type="SAM" id="Phobius"/>
    </source>
</evidence>
<dbReference type="InterPro" id="IPR017972">
    <property type="entry name" value="Cyt_P450_CS"/>
</dbReference>
<dbReference type="AlphaFoldDB" id="A0A8D2M163"/>